<dbReference type="Proteomes" id="UP000076858">
    <property type="component" value="Unassembled WGS sequence"/>
</dbReference>
<protein>
    <submittedName>
        <fullName evidence="1">Uncharacterized protein</fullName>
    </submittedName>
</protein>
<reference evidence="1 2" key="1">
    <citation type="submission" date="2016-03" db="EMBL/GenBank/DDBJ databases">
        <title>EvidentialGene: Evidence-directed Construction of Genes on Genomes.</title>
        <authorList>
            <person name="Gilbert D.G."/>
            <person name="Choi J.-H."/>
            <person name="Mockaitis K."/>
            <person name="Colbourne J."/>
            <person name="Pfrender M."/>
        </authorList>
    </citation>
    <scope>NUCLEOTIDE SEQUENCE [LARGE SCALE GENOMIC DNA]</scope>
    <source>
        <strain evidence="1 2">Xinb3</strain>
        <tissue evidence="1">Complete organism</tissue>
    </source>
</reference>
<accession>A0A162D903</accession>
<keyword evidence="2" id="KW-1185">Reference proteome</keyword>
<comment type="caution">
    <text evidence="1">The sequence shown here is derived from an EMBL/GenBank/DDBJ whole genome shotgun (WGS) entry which is preliminary data.</text>
</comment>
<dbReference type="AlphaFoldDB" id="A0A162D903"/>
<evidence type="ECO:0000313" key="2">
    <source>
        <dbReference type="Proteomes" id="UP000076858"/>
    </source>
</evidence>
<dbReference type="EMBL" id="LRGB01003123">
    <property type="protein sequence ID" value="KZS04445.1"/>
    <property type="molecule type" value="Genomic_DNA"/>
</dbReference>
<sequence>MGKRRHITQRGQNSCQEQAQGFTVDQQSKLYIKGGWIYQSNIDRLDTRECSHSSNSYHPAILHILPL</sequence>
<name>A0A162D903_9CRUS</name>
<gene>
    <name evidence="1" type="ORF">APZ42_032769</name>
</gene>
<evidence type="ECO:0000313" key="1">
    <source>
        <dbReference type="EMBL" id="KZS04445.1"/>
    </source>
</evidence>
<organism evidence="1 2">
    <name type="scientific">Daphnia magna</name>
    <dbReference type="NCBI Taxonomy" id="35525"/>
    <lineage>
        <taxon>Eukaryota</taxon>
        <taxon>Metazoa</taxon>
        <taxon>Ecdysozoa</taxon>
        <taxon>Arthropoda</taxon>
        <taxon>Crustacea</taxon>
        <taxon>Branchiopoda</taxon>
        <taxon>Diplostraca</taxon>
        <taxon>Cladocera</taxon>
        <taxon>Anomopoda</taxon>
        <taxon>Daphniidae</taxon>
        <taxon>Daphnia</taxon>
    </lineage>
</organism>
<proteinExistence type="predicted"/>